<gene>
    <name evidence="4" type="ORF">SODALDRAFT_335765</name>
</gene>
<dbReference type="Gene3D" id="1.20.1050.60">
    <property type="entry name" value="alpha-1,2-mannosidase"/>
    <property type="match status" value="1"/>
</dbReference>
<dbReference type="FunFam" id="1.20.1050.60:FF:000002">
    <property type="entry name" value="Glycosyl hydrolase family 92"/>
    <property type="match status" value="1"/>
</dbReference>
<name>A0A3N2PQE8_SODAK</name>
<dbReference type="Pfam" id="PF07971">
    <property type="entry name" value="Glyco_hydro_92"/>
    <property type="match status" value="1"/>
</dbReference>
<dbReference type="InterPro" id="IPR041371">
    <property type="entry name" value="GH92_N"/>
</dbReference>
<dbReference type="AlphaFoldDB" id="A0A3N2PQE8"/>
<dbReference type="InterPro" id="IPR014718">
    <property type="entry name" value="GH-type_carb-bd"/>
</dbReference>
<dbReference type="GO" id="GO:0005829">
    <property type="term" value="C:cytosol"/>
    <property type="evidence" value="ECO:0007669"/>
    <property type="project" value="TreeGrafter"/>
</dbReference>
<dbReference type="GO" id="GO:0006516">
    <property type="term" value="P:glycoprotein catabolic process"/>
    <property type="evidence" value="ECO:0007669"/>
    <property type="project" value="TreeGrafter"/>
</dbReference>
<evidence type="ECO:0000256" key="1">
    <source>
        <dbReference type="SAM" id="MobiDB-lite"/>
    </source>
</evidence>
<dbReference type="Gene3D" id="2.70.98.10">
    <property type="match status" value="1"/>
</dbReference>
<dbReference type="GO" id="GO:0030246">
    <property type="term" value="F:carbohydrate binding"/>
    <property type="evidence" value="ECO:0007669"/>
    <property type="project" value="InterPro"/>
</dbReference>
<dbReference type="GO" id="GO:0000224">
    <property type="term" value="F:peptide-N4-(N-acetyl-beta-glucosaminyl)asparagine amidase activity"/>
    <property type="evidence" value="ECO:0007669"/>
    <property type="project" value="TreeGrafter"/>
</dbReference>
<evidence type="ECO:0000313" key="4">
    <source>
        <dbReference type="EMBL" id="ROT36660.1"/>
    </source>
</evidence>
<dbReference type="GO" id="GO:0005975">
    <property type="term" value="P:carbohydrate metabolic process"/>
    <property type="evidence" value="ECO:0007669"/>
    <property type="project" value="InterPro"/>
</dbReference>
<dbReference type="SUPFAM" id="SSF48208">
    <property type="entry name" value="Six-hairpin glycosidases"/>
    <property type="match status" value="1"/>
</dbReference>
<dbReference type="OrthoDB" id="449263at2759"/>
<dbReference type="GO" id="GO:0005634">
    <property type="term" value="C:nucleus"/>
    <property type="evidence" value="ECO:0007669"/>
    <property type="project" value="TreeGrafter"/>
</dbReference>
<dbReference type="InterPro" id="IPR050883">
    <property type="entry name" value="PNGase"/>
</dbReference>
<organism evidence="4 5">
    <name type="scientific">Sodiomyces alkalinus (strain CBS 110278 / VKM F-3762 / F11)</name>
    <name type="common">Alkaliphilic filamentous fungus</name>
    <dbReference type="NCBI Taxonomy" id="1314773"/>
    <lineage>
        <taxon>Eukaryota</taxon>
        <taxon>Fungi</taxon>
        <taxon>Dikarya</taxon>
        <taxon>Ascomycota</taxon>
        <taxon>Pezizomycotina</taxon>
        <taxon>Sordariomycetes</taxon>
        <taxon>Hypocreomycetidae</taxon>
        <taxon>Glomerellales</taxon>
        <taxon>Plectosphaerellaceae</taxon>
        <taxon>Sodiomyces</taxon>
    </lineage>
</organism>
<reference evidence="4 5" key="1">
    <citation type="journal article" date="2018" name="Mol. Ecol.">
        <title>The obligate alkalophilic soda-lake fungus Sodiomyces alkalinus has shifted to a protein diet.</title>
        <authorList>
            <person name="Grum-Grzhimaylo A.A."/>
            <person name="Falkoski D.L."/>
            <person name="van den Heuvel J."/>
            <person name="Valero-Jimenez C.A."/>
            <person name="Min B."/>
            <person name="Choi I.G."/>
            <person name="Lipzen A."/>
            <person name="Daum C.G."/>
            <person name="Aanen D.K."/>
            <person name="Tsang A."/>
            <person name="Henrissat B."/>
            <person name="Bilanenko E.N."/>
            <person name="de Vries R.P."/>
            <person name="van Kan J.A.L."/>
            <person name="Grigoriev I.V."/>
            <person name="Debets A.J.M."/>
        </authorList>
    </citation>
    <scope>NUCLEOTIDE SEQUENCE [LARGE SCALE GENOMIC DNA]</scope>
    <source>
        <strain evidence="4 5">F11</strain>
    </source>
</reference>
<dbReference type="STRING" id="1314773.A0A3N2PQE8"/>
<feature type="domain" description="Glycosyl hydrolase family 92 N-terminal" evidence="3">
    <location>
        <begin position="4"/>
        <end position="240"/>
    </location>
</feature>
<dbReference type="InterPro" id="IPR008928">
    <property type="entry name" value="6-hairpin_glycosidase_sf"/>
</dbReference>
<dbReference type="Gene3D" id="3.30.2080.10">
    <property type="entry name" value="GH92 mannosidase domain"/>
    <property type="match status" value="1"/>
</dbReference>
<protein>
    <submittedName>
        <fullName evidence="4">Glycoside hydrolase family 92 protein</fullName>
    </submittedName>
</protein>
<dbReference type="RefSeq" id="XP_028464466.1">
    <property type="nucleotide sequence ID" value="XM_028612541.1"/>
</dbReference>
<dbReference type="PANTHER" id="PTHR12143:SF42">
    <property type="entry name" value="PUTATIVE SUBFAMILY (AFU_ORTHOLOGUE AFUA_6G13760)-RELATED"/>
    <property type="match status" value="1"/>
</dbReference>
<dbReference type="Pfam" id="PF17678">
    <property type="entry name" value="Glyco_hydro_92N"/>
    <property type="match status" value="1"/>
</dbReference>
<dbReference type="PANTHER" id="PTHR12143">
    <property type="entry name" value="PEPTIDE N-GLYCANASE PNGASE -RELATED"/>
    <property type="match status" value="1"/>
</dbReference>
<evidence type="ECO:0000259" key="3">
    <source>
        <dbReference type="Pfam" id="PF17678"/>
    </source>
</evidence>
<accession>A0A3N2PQE8</accession>
<feature type="region of interest" description="Disordered" evidence="1">
    <location>
        <begin position="745"/>
        <end position="765"/>
    </location>
</feature>
<feature type="domain" description="Glycosyl hydrolase family 92" evidence="2">
    <location>
        <begin position="246"/>
        <end position="738"/>
    </location>
</feature>
<dbReference type="Proteomes" id="UP000272025">
    <property type="component" value="Unassembled WGS sequence"/>
</dbReference>
<keyword evidence="4" id="KW-0378">Hydrolase</keyword>
<dbReference type="EMBL" id="ML119059">
    <property type="protein sequence ID" value="ROT36660.1"/>
    <property type="molecule type" value="Genomic_DNA"/>
</dbReference>
<evidence type="ECO:0000259" key="2">
    <source>
        <dbReference type="Pfam" id="PF07971"/>
    </source>
</evidence>
<dbReference type="GeneID" id="39581019"/>
<proteinExistence type="predicted"/>
<dbReference type="InterPro" id="IPR012939">
    <property type="entry name" value="Glyco_hydro_92"/>
</dbReference>
<keyword evidence="5" id="KW-1185">Reference proteome</keyword>
<dbReference type="Gene3D" id="1.20.1610.10">
    <property type="entry name" value="alpha-1,2-mannosidases domains"/>
    <property type="match status" value="1"/>
</dbReference>
<evidence type="ECO:0000313" key="5">
    <source>
        <dbReference type="Proteomes" id="UP000272025"/>
    </source>
</evidence>
<sequence length="765" mass="84630">MDLGMAKPGPDTDARGENAAGFVSDHSYIIGFSHLHDSGTGGAPSLGNFPLFVHPGCPGDSYLNCTFSTLGRSVRRTENSAQARPGYFAIGLENTVRAEMTATQHAALYSFSFVPEQTVSSPNPGGPATNEPVEIPTNPLILIDIQDLGKTRTSGGVRVEESGRIVGHGTFGPSFGVGKYQAYVCADFRGAEIRASGIFEGDHPREGTKQLEDMRQSSAGAWLHFDHPAQDRILARVGLSFISIDQACANAEAEIPDFDFDRVGHAAAAIWAEKLSVVEVDDHSGSDELQTVFWSGLYRTLLSPQNYTGENPLWKSSEPYFDSFYCIWDSFRAQHPLLTIIDPEAQAQMVRALLDIYRFEGKLPDCRMSFCKGYTQGGSNADVVIADAFLKNVSNGVDWNTAYEAVLSDAEVSPKSFNVEGRGNIESWLDLGYIASDHRDRNSTGPHSRSVSRTVEYAYNDFCIATLAKGLGYSADYQRFMRRSVNWQNLWNHDQRDLLLLWDRPGREREATSFVGFLQPRRMDGTFGYQNTRVCSPGAEPHICYYDTSQSTYEGSPWLYSFYAPQDMATLVRLVGGPAALADRLDYFHESGLAYMGNEQSFLTVFQFHYAARPGRSSYWVRRYIPSQFNTTVAGIPGNDDCAMGAFTAFAAMGLFPVAGQDVYLITAPLFRELRLPSRRGPESPAIIRKVAAPGQGRVGDDGMMYVQSAKLNGQPYTKSWITHHLLMEGGVLELTIGREETDWGTAEQDLPPSYPFTSHFREMH</sequence>